<reference evidence="6" key="2">
    <citation type="submission" date="2025-09" db="UniProtKB">
        <authorList>
            <consortium name="Ensembl"/>
        </authorList>
    </citation>
    <scope>IDENTIFICATION</scope>
</reference>
<keyword evidence="4" id="KW-0472">Membrane</keyword>
<dbReference type="SMART" id="SM00034">
    <property type="entry name" value="CLECT"/>
    <property type="match status" value="1"/>
</dbReference>
<evidence type="ECO:0000256" key="4">
    <source>
        <dbReference type="SAM" id="Phobius"/>
    </source>
</evidence>
<dbReference type="AlphaFoldDB" id="A0A8C7DHH1"/>
<evidence type="ECO:0000256" key="1">
    <source>
        <dbReference type="ARBA" id="ARBA00022734"/>
    </source>
</evidence>
<keyword evidence="3" id="KW-0175">Coiled coil</keyword>
<dbReference type="InterPro" id="IPR033989">
    <property type="entry name" value="CD209-like_CTLD"/>
</dbReference>
<dbReference type="Proteomes" id="UP000694557">
    <property type="component" value="Unassembled WGS sequence"/>
</dbReference>
<keyword evidence="7" id="KW-1185">Reference proteome</keyword>
<dbReference type="Pfam" id="PF00059">
    <property type="entry name" value="Lectin_C"/>
    <property type="match status" value="1"/>
</dbReference>
<dbReference type="SUPFAM" id="SSF56436">
    <property type="entry name" value="C-type lectin-like"/>
    <property type="match status" value="1"/>
</dbReference>
<gene>
    <name evidence="6" type="primary">LOC109904063</name>
</gene>
<evidence type="ECO:0000256" key="3">
    <source>
        <dbReference type="SAM" id="Coils"/>
    </source>
</evidence>
<proteinExistence type="predicted"/>
<dbReference type="InterPro" id="IPR018378">
    <property type="entry name" value="C-type_lectin_CS"/>
</dbReference>
<evidence type="ECO:0000256" key="2">
    <source>
        <dbReference type="ARBA" id="ARBA00023157"/>
    </source>
</evidence>
<evidence type="ECO:0000259" key="5">
    <source>
        <dbReference type="PROSITE" id="PS50041"/>
    </source>
</evidence>
<dbReference type="PROSITE" id="PS00615">
    <property type="entry name" value="C_TYPE_LECTIN_1"/>
    <property type="match status" value="1"/>
</dbReference>
<evidence type="ECO:0000313" key="7">
    <source>
        <dbReference type="Proteomes" id="UP000694557"/>
    </source>
</evidence>
<name>A0A8C7DHH1_ONCKI</name>
<keyword evidence="4" id="KW-1133">Transmembrane helix</keyword>
<dbReference type="Ensembl" id="ENSOKIT00005022793.1">
    <property type="protein sequence ID" value="ENSOKIP00005021431.1"/>
    <property type="gene ID" value="ENSOKIG00005009457.1"/>
</dbReference>
<dbReference type="CDD" id="cd03590">
    <property type="entry name" value="CLECT_DC-SIGN_like"/>
    <property type="match status" value="1"/>
</dbReference>
<dbReference type="InterPro" id="IPR050111">
    <property type="entry name" value="C-type_lectin/snaclec_domain"/>
</dbReference>
<reference evidence="6" key="1">
    <citation type="submission" date="2025-08" db="UniProtKB">
        <authorList>
            <consortium name="Ensembl"/>
        </authorList>
    </citation>
    <scope>IDENTIFICATION</scope>
</reference>
<dbReference type="InterPro" id="IPR001304">
    <property type="entry name" value="C-type_lectin-like"/>
</dbReference>
<organism evidence="6 7">
    <name type="scientific">Oncorhynchus kisutch</name>
    <name type="common">Coho salmon</name>
    <name type="synonym">Salmo kisutch</name>
    <dbReference type="NCBI Taxonomy" id="8019"/>
    <lineage>
        <taxon>Eukaryota</taxon>
        <taxon>Metazoa</taxon>
        <taxon>Chordata</taxon>
        <taxon>Craniata</taxon>
        <taxon>Vertebrata</taxon>
        <taxon>Euteleostomi</taxon>
        <taxon>Actinopterygii</taxon>
        <taxon>Neopterygii</taxon>
        <taxon>Teleostei</taxon>
        <taxon>Protacanthopterygii</taxon>
        <taxon>Salmoniformes</taxon>
        <taxon>Salmonidae</taxon>
        <taxon>Salmoninae</taxon>
        <taxon>Oncorhynchus</taxon>
    </lineage>
</organism>
<dbReference type="PROSITE" id="PS50041">
    <property type="entry name" value="C_TYPE_LECTIN_2"/>
    <property type="match status" value="1"/>
</dbReference>
<keyword evidence="4" id="KW-0812">Transmembrane</keyword>
<protein>
    <recommendedName>
        <fullName evidence="5">C-type lectin domain-containing protein</fullName>
    </recommendedName>
</protein>
<dbReference type="InterPro" id="IPR016187">
    <property type="entry name" value="CTDL_fold"/>
</dbReference>
<dbReference type="PANTHER" id="PTHR22803">
    <property type="entry name" value="MANNOSE, PHOSPHOLIPASE, LECTIN RECEPTOR RELATED"/>
    <property type="match status" value="1"/>
</dbReference>
<keyword evidence="1" id="KW-0430">Lectin</keyword>
<dbReference type="GeneTree" id="ENSGT01030000234575"/>
<dbReference type="GO" id="GO:0030246">
    <property type="term" value="F:carbohydrate binding"/>
    <property type="evidence" value="ECO:0007669"/>
    <property type="project" value="UniProtKB-KW"/>
</dbReference>
<feature type="coiled-coil region" evidence="3">
    <location>
        <begin position="127"/>
        <end position="182"/>
    </location>
</feature>
<accession>A0A8C7DHH1</accession>
<dbReference type="InterPro" id="IPR016186">
    <property type="entry name" value="C-type_lectin-like/link_sf"/>
</dbReference>
<feature type="domain" description="C-type lectin" evidence="5">
    <location>
        <begin position="193"/>
        <end position="324"/>
    </location>
</feature>
<keyword evidence="2" id="KW-1015">Disulfide bond</keyword>
<feature type="transmembrane region" description="Helical" evidence="4">
    <location>
        <begin position="69"/>
        <end position="91"/>
    </location>
</feature>
<sequence>MFEQTPQRDTTIPTDWNIFNRADNSMENYEKYTENGFDTDEAPFYHSQDQKPVSTFTVRDGPSFPHYRLVTICLGPLSALLLVVAIVLGVYCNKVSESHLPLYQNLTQISSELEHFRAVQNNVIHDKEEAQRKLHRELTSLHQLEIALQQQTTSNDNFQAQIESLRKDKTQLQSQISSLEVSCGLCLPGWDLLNSTCYYFAISDAIESRSWGEARKDCLSYGADLVVVDSWEKQDFMSKAIQALRYSSIVRYNTGFWIGLKEEEDTEGSWTWLDGTELTQGYWADGEPNDYKKAEDCAAIYSTTYPRKTWNDAPCTHALKWICEMKAKAAQELKL</sequence>
<dbReference type="Gene3D" id="3.10.100.10">
    <property type="entry name" value="Mannose-Binding Protein A, subunit A"/>
    <property type="match status" value="1"/>
</dbReference>
<evidence type="ECO:0000313" key="6">
    <source>
        <dbReference type="Ensembl" id="ENSOKIP00005021431.1"/>
    </source>
</evidence>